<keyword evidence="4" id="KW-1185">Reference proteome</keyword>
<dbReference type="Pfam" id="PF03548">
    <property type="entry name" value="LolA"/>
    <property type="match status" value="1"/>
</dbReference>
<dbReference type="Proteomes" id="UP000035068">
    <property type="component" value="Unassembled WGS sequence"/>
</dbReference>
<dbReference type="InterPro" id="IPR004564">
    <property type="entry name" value="OM_lipoprot_carrier_LolA-like"/>
</dbReference>
<evidence type="ECO:0000256" key="1">
    <source>
        <dbReference type="ARBA" id="ARBA00022729"/>
    </source>
</evidence>
<dbReference type="InterPro" id="IPR029046">
    <property type="entry name" value="LolA/LolB/LppX"/>
</dbReference>
<keyword evidence="1 2" id="KW-0732">Signal</keyword>
<accession>A0A0C2HYG6</accession>
<organism evidence="3 4">
    <name type="scientific">Geoalkalibacter ferrihydriticus DSM 17813</name>
    <dbReference type="NCBI Taxonomy" id="1121915"/>
    <lineage>
        <taxon>Bacteria</taxon>
        <taxon>Pseudomonadati</taxon>
        <taxon>Thermodesulfobacteriota</taxon>
        <taxon>Desulfuromonadia</taxon>
        <taxon>Desulfuromonadales</taxon>
        <taxon>Geoalkalibacteraceae</taxon>
        <taxon>Geoalkalibacter</taxon>
    </lineage>
</organism>
<dbReference type="AlphaFoldDB" id="A0A0C2HYG6"/>
<gene>
    <name evidence="3" type="ORF">GFER_03895</name>
</gene>
<dbReference type="CDD" id="cd16325">
    <property type="entry name" value="LolA"/>
    <property type="match status" value="1"/>
</dbReference>
<evidence type="ECO:0008006" key="5">
    <source>
        <dbReference type="Google" id="ProtNLM"/>
    </source>
</evidence>
<proteinExistence type="predicted"/>
<feature type="signal peptide" evidence="2">
    <location>
        <begin position="1"/>
        <end position="22"/>
    </location>
</feature>
<reference evidence="3 4" key="1">
    <citation type="submission" date="2014-12" db="EMBL/GenBank/DDBJ databases">
        <title>Genomes of Geoalkalibacter ferrihydriticus and Geoalkalibacter subterraneus, two haloalkaliphilic metal-reducing members of the Geobacteraceae.</title>
        <authorList>
            <person name="Badalamenti J.P."/>
            <person name="Torres C.I."/>
            <person name="Krajmalnik-Brown R."/>
            <person name="Bond D.R."/>
        </authorList>
    </citation>
    <scope>NUCLEOTIDE SEQUENCE [LARGE SCALE GENOMIC DNA]</scope>
    <source>
        <strain evidence="3 4">DSM 17813</strain>
    </source>
</reference>
<name>A0A0C2HYG6_9BACT</name>
<dbReference type="EMBL" id="JWJD01000001">
    <property type="protein sequence ID" value="KIH77792.1"/>
    <property type="molecule type" value="Genomic_DNA"/>
</dbReference>
<comment type="caution">
    <text evidence="3">The sequence shown here is derived from an EMBL/GenBank/DDBJ whole genome shotgun (WGS) entry which is preliminary data.</text>
</comment>
<dbReference type="Gene3D" id="2.50.20.10">
    <property type="entry name" value="Lipoprotein localisation LolA/LolB/LppX"/>
    <property type="match status" value="1"/>
</dbReference>
<evidence type="ECO:0000313" key="3">
    <source>
        <dbReference type="EMBL" id="KIH77792.1"/>
    </source>
</evidence>
<dbReference type="SUPFAM" id="SSF89392">
    <property type="entry name" value="Prokaryotic lipoproteins and lipoprotein localization factors"/>
    <property type="match status" value="1"/>
</dbReference>
<dbReference type="PANTHER" id="PTHR35869:SF1">
    <property type="entry name" value="OUTER-MEMBRANE LIPOPROTEIN CARRIER PROTEIN"/>
    <property type="match status" value="1"/>
</dbReference>
<evidence type="ECO:0000256" key="2">
    <source>
        <dbReference type="SAM" id="SignalP"/>
    </source>
</evidence>
<feature type="chain" id="PRO_5002150033" description="Outer membrane lipoprotein carrier protein LolA" evidence="2">
    <location>
        <begin position="23"/>
        <end position="264"/>
    </location>
</feature>
<dbReference type="PANTHER" id="PTHR35869">
    <property type="entry name" value="OUTER-MEMBRANE LIPOPROTEIN CARRIER PROTEIN"/>
    <property type="match status" value="1"/>
</dbReference>
<evidence type="ECO:0000313" key="4">
    <source>
        <dbReference type="Proteomes" id="UP000035068"/>
    </source>
</evidence>
<sequence length="264" mass="29768">MLMRKLGFFVLLCLLWPLTAGAAPRQAEVGLADVIQALESPFKPGGLDTGIADFEAEFFQESRIVSLDRAQRGRGQVWFKFDRTLGERVPQSKFRWEYRQPTEQEIVSDGRTLWVYLPENNQVIESDIEFALREQPDNPVTFLTGLGNLSRDFSIRWAAPNRDAAGNYVLELQPRRTSQLIARLLIVVDKNAVLQYDNNLRPELRGAQSTVFPILSSTVTDPNGNSTVIEFSAIRVNRGLSDSLFHFIRPADVEVVRPSGMPGF</sequence>
<protein>
    <recommendedName>
        <fullName evidence="5">Outer membrane lipoprotein carrier protein LolA</fullName>
    </recommendedName>
</protein>